<feature type="region of interest" description="Disordered" evidence="1">
    <location>
        <begin position="1"/>
        <end position="51"/>
    </location>
</feature>
<evidence type="ECO:0000256" key="1">
    <source>
        <dbReference type="SAM" id="MobiDB-lite"/>
    </source>
</evidence>
<sequence>MEGSPYRKISISRRKGGGSLDRTRKTPQRGTGLPSSGDPGNRSSFQRGSKEWCPAWGLEEFNT</sequence>
<proteinExistence type="predicted"/>
<dbReference type="EMBL" id="QGKX02000004">
    <property type="protein sequence ID" value="KAF3600221.1"/>
    <property type="molecule type" value="Genomic_DNA"/>
</dbReference>
<gene>
    <name evidence="2" type="ORF">F2Q69_00034963</name>
</gene>
<name>A0A8S9SFF9_BRACR</name>
<comment type="caution">
    <text evidence="2">The sequence shown here is derived from an EMBL/GenBank/DDBJ whole genome shotgun (WGS) entry which is preliminary data.</text>
</comment>
<accession>A0A8S9SFF9</accession>
<organism evidence="2 3">
    <name type="scientific">Brassica cretica</name>
    <name type="common">Mustard</name>
    <dbReference type="NCBI Taxonomy" id="69181"/>
    <lineage>
        <taxon>Eukaryota</taxon>
        <taxon>Viridiplantae</taxon>
        <taxon>Streptophyta</taxon>
        <taxon>Embryophyta</taxon>
        <taxon>Tracheophyta</taxon>
        <taxon>Spermatophyta</taxon>
        <taxon>Magnoliopsida</taxon>
        <taxon>eudicotyledons</taxon>
        <taxon>Gunneridae</taxon>
        <taxon>Pentapetalae</taxon>
        <taxon>rosids</taxon>
        <taxon>malvids</taxon>
        <taxon>Brassicales</taxon>
        <taxon>Brassicaceae</taxon>
        <taxon>Brassiceae</taxon>
        <taxon>Brassica</taxon>
    </lineage>
</organism>
<reference evidence="2" key="1">
    <citation type="submission" date="2019-12" db="EMBL/GenBank/DDBJ databases">
        <title>Genome sequencing and annotation of Brassica cretica.</title>
        <authorList>
            <person name="Studholme D.J."/>
            <person name="Sarris P."/>
        </authorList>
    </citation>
    <scope>NUCLEOTIDE SEQUENCE</scope>
    <source>
        <strain evidence="2">PFS-109/04</strain>
        <tissue evidence="2">Leaf</tissue>
    </source>
</reference>
<evidence type="ECO:0000313" key="2">
    <source>
        <dbReference type="EMBL" id="KAF3600221.1"/>
    </source>
</evidence>
<dbReference type="AlphaFoldDB" id="A0A8S9SFF9"/>
<protein>
    <submittedName>
        <fullName evidence="2">Uncharacterized protein</fullName>
    </submittedName>
</protein>
<dbReference type="Proteomes" id="UP000712600">
    <property type="component" value="Unassembled WGS sequence"/>
</dbReference>
<evidence type="ECO:0000313" key="3">
    <source>
        <dbReference type="Proteomes" id="UP000712600"/>
    </source>
</evidence>